<evidence type="ECO:0000256" key="3">
    <source>
        <dbReference type="ARBA" id="ARBA00022679"/>
    </source>
</evidence>
<dbReference type="RefSeq" id="WP_051635526.1">
    <property type="nucleotide sequence ID" value="NZ_CAAAIS010000003.1"/>
</dbReference>
<keyword evidence="2 5" id="KW-0328">Glycosyltransferase</keyword>
<evidence type="ECO:0000256" key="1">
    <source>
        <dbReference type="ARBA" id="ARBA00006739"/>
    </source>
</evidence>
<dbReference type="GO" id="GO:0016757">
    <property type="term" value="F:glycosyltransferase activity"/>
    <property type="evidence" value="ECO:0007669"/>
    <property type="project" value="UniProtKB-KW"/>
</dbReference>
<feature type="transmembrane region" description="Helical" evidence="4">
    <location>
        <begin position="389"/>
        <end position="414"/>
    </location>
</feature>
<dbReference type="Pfam" id="PF13641">
    <property type="entry name" value="Glyco_tranf_2_3"/>
    <property type="match status" value="1"/>
</dbReference>
<dbReference type="Proteomes" id="UP000255297">
    <property type="component" value="Unassembled WGS sequence"/>
</dbReference>
<keyword evidence="3 5" id="KW-0808">Transferase</keyword>
<comment type="similarity">
    <text evidence="1">Belongs to the glycosyltransferase 2 family.</text>
</comment>
<keyword evidence="4" id="KW-1133">Transmembrane helix</keyword>
<dbReference type="InterPro" id="IPR029044">
    <property type="entry name" value="Nucleotide-diphossugar_trans"/>
</dbReference>
<proteinExistence type="inferred from homology"/>
<dbReference type="Gene3D" id="3.90.550.10">
    <property type="entry name" value="Spore Coat Polysaccharide Biosynthesis Protein SpsA, Chain A"/>
    <property type="match status" value="1"/>
</dbReference>
<accession>A0A378LS47</accession>
<feature type="transmembrane region" description="Helical" evidence="4">
    <location>
        <begin position="365"/>
        <end position="382"/>
    </location>
</feature>
<evidence type="ECO:0000256" key="4">
    <source>
        <dbReference type="SAM" id="Phobius"/>
    </source>
</evidence>
<sequence length="469" mass="53440">MIFSISEFIFFINIAIIWFYLVINAFYLFLLITSIPDVLLRFQEAKRKNIEFLSDSRILPSVTALVPAYNEEKVITNTVQSLLRSNYPNLKIIVINDGATDNTLPFLKKDFDLIDVFLTFSKKIKTIAEVKGFYQSKKYANLIVIDKEHSGKADSLNVGVNLCNTPLLMSIDADTLLEPDAIPILVFSMLSKPHTIAEGGAVYILNGCKYKDGELIDPKMSSSTIEAIQSCEYLRAFLFGRTGWKPFRGPLVLAGALTMLERQAVLTVGGYNVQAPGEDMEIIVSLHEYMRIHNYPYRIGYSFSAAAWTHCPSNMIALWSQRARWHRGLIDSLFRHKKLLFNYKFGATGLLSYPFLFIAEFLGPIIEFFGYIAVALSMYFNIINWKMALLFFIATAGFSGMITIGTTLISIISFDKYQRTIDIILQLFLAVFENLGYRQLLALCRVTTTFRYFLSQLIYKEKPNKSQTW</sequence>
<organism evidence="5 6">
    <name type="scientific">Legionella wadsworthii</name>
    <dbReference type="NCBI Taxonomy" id="28088"/>
    <lineage>
        <taxon>Bacteria</taxon>
        <taxon>Pseudomonadati</taxon>
        <taxon>Pseudomonadota</taxon>
        <taxon>Gammaproteobacteria</taxon>
        <taxon>Legionellales</taxon>
        <taxon>Legionellaceae</taxon>
        <taxon>Legionella</taxon>
    </lineage>
</organism>
<reference evidence="5 6" key="1">
    <citation type="submission" date="2018-06" db="EMBL/GenBank/DDBJ databases">
        <authorList>
            <consortium name="Pathogen Informatics"/>
            <person name="Doyle S."/>
        </authorList>
    </citation>
    <scope>NUCLEOTIDE SEQUENCE [LARGE SCALE GENOMIC DNA]</scope>
    <source>
        <strain evidence="5 6">NCTC11532</strain>
    </source>
</reference>
<protein>
    <submittedName>
        <fullName evidence="5">Glycosyl transferase family protein</fullName>
        <ecNumber evidence="5">2.4.1.-</ecNumber>
    </submittedName>
</protein>
<dbReference type="AlphaFoldDB" id="A0A378LS47"/>
<gene>
    <name evidence="5" type="primary">icaA</name>
    <name evidence="5" type="ORF">NCTC11532_01704</name>
</gene>
<dbReference type="EC" id="2.4.1.-" evidence="5"/>
<dbReference type="OrthoDB" id="276604at2"/>
<feature type="transmembrane region" description="Helical" evidence="4">
    <location>
        <begin position="9"/>
        <end position="32"/>
    </location>
</feature>
<evidence type="ECO:0000313" key="5">
    <source>
        <dbReference type="EMBL" id="STY29517.1"/>
    </source>
</evidence>
<dbReference type="PANTHER" id="PTHR43630:SF1">
    <property type="entry name" value="POLY-BETA-1,6-N-ACETYL-D-GLUCOSAMINE SYNTHASE"/>
    <property type="match status" value="1"/>
</dbReference>
<name>A0A378LS47_9GAMM</name>
<evidence type="ECO:0000256" key="2">
    <source>
        <dbReference type="ARBA" id="ARBA00022676"/>
    </source>
</evidence>
<dbReference type="EMBL" id="UGPB01000001">
    <property type="protein sequence ID" value="STY29517.1"/>
    <property type="molecule type" value="Genomic_DNA"/>
</dbReference>
<evidence type="ECO:0000313" key="6">
    <source>
        <dbReference type="Proteomes" id="UP000255297"/>
    </source>
</evidence>
<dbReference type="CDD" id="cd06423">
    <property type="entry name" value="CESA_like"/>
    <property type="match status" value="1"/>
</dbReference>
<keyword evidence="4" id="KW-0472">Membrane</keyword>
<dbReference type="SUPFAM" id="SSF53448">
    <property type="entry name" value="Nucleotide-diphospho-sugar transferases"/>
    <property type="match status" value="1"/>
</dbReference>
<keyword evidence="4" id="KW-0812">Transmembrane</keyword>
<keyword evidence="6" id="KW-1185">Reference proteome</keyword>
<dbReference type="PANTHER" id="PTHR43630">
    <property type="entry name" value="POLY-BETA-1,6-N-ACETYL-D-GLUCOSAMINE SYNTHASE"/>
    <property type="match status" value="1"/>
</dbReference>
<dbReference type="STRING" id="1122170.GCA_000701265_00783"/>